<comment type="caution">
    <text evidence="2">The sequence shown here is derived from an EMBL/GenBank/DDBJ whole genome shotgun (WGS) entry which is preliminary data.</text>
</comment>
<keyword evidence="1" id="KW-1133">Transmembrane helix</keyword>
<protein>
    <recommendedName>
        <fullName evidence="4">Transmembrane protein</fullName>
    </recommendedName>
</protein>
<keyword evidence="3" id="KW-1185">Reference proteome</keyword>
<proteinExistence type="predicted"/>
<dbReference type="Proteomes" id="UP000692954">
    <property type="component" value="Unassembled WGS sequence"/>
</dbReference>
<keyword evidence="1" id="KW-0812">Transmembrane</keyword>
<dbReference type="EMBL" id="CAJJDN010000126">
    <property type="protein sequence ID" value="CAD8120390.1"/>
    <property type="molecule type" value="Genomic_DNA"/>
</dbReference>
<dbReference type="AlphaFoldDB" id="A0A8S1R1C2"/>
<evidence type="ECO:0000313" key="3">
    <source>
        <dbReference type="Proteomes" id="UP000692954"/>
    </source>
</evidence>
<evidence type="ECO:0000256" key="1">
    <source>
        <dbReference type="SAM" id="Phobius"/>
    </source>
</evidence>
<keyword evidence="1" id="KW-0472">Membrane</keyword>
<dbReference type="OrthoDB" id="309739at2759"/>
<sequence>MNQKTSLRNTVIKDQTKNQKMPYNSLERVSISQSNSINEFFNRQKLYDDIYNSNQFKSESLKFLASEKTIKHSKYKDVVESAKLKFATSPNNIRNNMIQLQQNSITDIVEQFRNQKKTNNVKLNNNPNNPKKFKQLNLNLILVIAIPLICCLVVLIEMSRLETQYTD</sequence>
<organism evidence="2 3">
    <name type="scientific">Paramecium sonneborni</name>
    <dbReference type="NCBI Taxonomy" id="65129"/>
    <lineage>
        <taxon>Eukaryota</taxon>
        <taxon>Sar</taxon>
        <taxon>Alveolata</taxon>
        <taxon>Ciliophora</taxon>
        <taxon>Intramacronucleata</taxon>
        <taxon>Oligohymenophorea</taxon>
        <taxon>Peniculida</taxon>
        <taxon>Parameciidae</taxon>
        <taxon>Paramecium</taxon>
    </lineage>
</organism>
<name>A0A8S1R1C2_9CILI</name>
<gene>
    <name evidence="2" type="ORF">PSON_ATCC_30995.1.T1260027</name>
</gene>
<reference evidence="2" key="1">
    <citation type="submission" date="2021-01" db="EMBL/GenBank/DDBJ databases">
        <authorList>
            <consortium name="Genoscope - CEA"/>
            <person name="William W."/>
        </authorList>
    </citation>
    <scope>NUCLEOTIDE SEQUENCE</scope>
</reference>
<evidence type="ECO:0000313" key="2">
    <source>
        <dbReference type="EMBL" id="CAD8120390.1"/>
    </source>
</evidence>
<feature type="transmembrane region" description="Helical" evidence="1">
    <location>
        <begin position="136"/>
        <end position="156"/>
    </location>
</feature>
<accession>A0A8S1R1C2</accession>
<evidence type="ECO:0008006" key="4">
    <source>
        <dbReference type="Google" id="ProtNLM"/>
    </source>
</evidence>